<dbReference type="InterPro" id="IPR028929">
    <property type="entry name" value="Mif2_N"/>
</dbReference>
<dbReference type="Pfam" id="PF11699">
    <property type="entry name" value="CENP-C_C"/>
    <property type="match status" value="1"/>
</dbReference>
<dbReference type="Pfam" id="PF15624">
    <property type="entry name" value="Mif2_N"/>
    <property type="match status" value="1"/>
</dbReference>
<feature type="compositionally biased region" description="Basic and acidic residues" evidence="5">
    <location>
        <begin position="464"/>
        <end position="486"/>
    </location>
</feature>
<feature type="region of interest" description="Disordered" evidence="5">
    <location>
        <begin position="938"/>
        <end position="978"/>
    </location>
</feature>
<dbReference type="OrthoDB" id="1939643at2759"/>
<feature type="domain" description="Mif2 N-terminal" evidence="7">
    <location>
        <begin position="29"/>
        <end position="150"/>
    </location>
</feature>
<dbReference type="STRING" id="50429.A0A2B4RX92"/>
<dbReference type="PANTHER" id="PTHR16684">
    <property type="entry name" value="CENTROMERE PROTEIN C"/>
    <property type="match status" value="1"/>
</dbReference>
<keyword evidence="3" id="KW-0238">DNA-binding</keyword>
<dbReference type="EMBL" id="LSMT01000300">
    <property type="protein sequence ID" value="PFX20852.1"/>
    <property type="molecule type" value="Genomic_DNA"/>
</dbReference>
<feature type="compositionally biased region" description="Basic and acidic residues" evidence="5">
    <location>
        <begin position="719"/>
        <end position="739"/>
    </location>
</feature>
<dbReference type="InterPro" id="IPR014710">
    <property type="entry name" value="RmlC-like_jellyroll"/>
</dbReference>
<feature type="region of interest" description="Disordered" evidence="5">
    <location>
        <begin position="843"/>
        <end position="913"/>
    </location>
</feature>
<feature type="compositionally biased region" description="Low complexity" evidence="5">
    <location>
        <begin position="617"/>
        <end position="635"/>
    </location>
</feature>
<accession>A0A2B4RX92</accession>
<dbReference type="GO" id="GO:0051455">
    <property type="term" value="P:spindle attachment to meiosis I kinetochore"/>
    <property type="evidence" value="ECO:0007669"/>
    <property type="project" value="TreeGrafter"/>
</dbReference>
<dbReference type="GO" id="GO:0000776">
    <property type="term" value="C:kinetochore"/>
    <property type="evidence" value="ECO:0007669"/>
    <property type="project" value="InterPro"/>
</dbReference>
<evidence type="ECO:0000259" key="6">
    <source>
        <dbReference type="Pfam" id="PF11699"/>
    </source>
</evidence>
<dbReference type="AlphaFoldDB" id="A0A2B4RX92"/>
<dbReference type="PANTHER" id="PTHR16684:SF11">
    <property type="entry name" value="CENTROMERE PROTEIN C"/>
    <property type="match status" value="1"/>
</dbReference>
<feature type="region of interest" description="Disordered" evidence="5">
    <location>
        <begin position="306"/>
        <end position="522"/>
    </location>
</feature>
<dbReference type="Gene3D" id="2.60.120.10">
    <property type="entry name" value="Jelly Rolls"/>
    <property type="match status" value="1"/>
</dbReference>
<keyword evidence="9" id="KW-1185">Reference proteome</keyword>
<evidence type="ECO:0000256" key="1">
    <source>
        <dbReference type="ARBA" id="ARBA00004123"/>
    </source>
</evidence>
<dbReference type="InterPro" id="IPR025974">
    <property type="entry name" value="Mif2/CENP-C_cupin"/>
</dbReference>
<feature type="compositionally biased region" description="Polar residues" evidence="5">
    <location>
        <begin position="128"/>
        <end position="141"/>
    </location>
</feature>
<dbReference type="Proteomes" id="UP000225706">
    <property type="component" value="Unassembled WGS sequence"/>
</dbReference>
<reference evidence="9" key="1">
    <citation type="journal article" date="2017" name="bioRxiv">
        <title>Comparative analysis of the genomes of Stylophora pistillata and Acropora digitifera provides evidence for extensive differences between species of corals.</title>
        <authorList>
            <person name="Voolstra C.R."/>
            <person name="Li Y."/>
            <person name="Liew Y.J."/>
            <person name="Baumgarten S."/>
            <person name="Zoccola D."/>
            <person name="Flot J.-F."/>
            <person name="Tambutte S."/>
            <person name="Allemand D."/>
            <person name="Aranda M."/>
        </authorList>
    </citation>
    <scope>NUCLEOTIDE SEQUENCE [LARGE SCALE GENOMIC DNA]</scope>
</reference>
<feature type="compositionally biased region" description="Basic and acidic residues" evidence="5">
    <location>
        <begin position="505"/>
        <end position="516"/>
    </location>
</feature>
<feature type="compositionally biased region" description="Low complexity" evidence="5">
    <location>
        <begin position="865"/>
        <end position="879"/>
    </location>
</feature>
<dbReference type="GO" id="GO:0005634">
    <property type="term" value="C:nucleus"/>
    <property type="evidence" value="ECO:0007669"/>
    <property type="project" value="UniProtKB-SubCell"/>
</dbReference>
<keyword evidence="4" id="KW-0539">Nucleus</keyword>
<feature type="compositionally biased region" description="Polar residues" evidence="5">
    <location>
        <begin position="962"/>
        <end position="971"/>
    </location>
</feature>
<evidence type="ECO:0000259" key="7">
    <source>
        <dbReference type="Pfam" id="PF15624"/>
    </source>
</evidence>
<organism evidence="8 9">
    <name type="scientific">Stylophora pistillata</name>
    <name type="common">Smooth cauliflower coral</name>
    <dbReference type="NCBI Taxonomy" id="50429"/>
    <lineage>
        <taxon>Eukaryota</taxon>
        <taxon>Metazoa</taxon>
        <taxon>Cnidaria</taxon>
        <taxon>Anthozoa</taxon>
        <taxon>Hexacorallia</taxon>
        <taxon>Scleractinia</taxon>
        <taxon>Astrocoeniina</taxon>
        <taxon>Pocilloporidae</taxon>
        <taxon>Stylophora</taxon>
    </lineage>
</organism>
<feature type="compositionally biased region" description="Polar residues" evidence="5">
    <location>
        <begin position="418"/>
        <end position="428"/>
    </location>
</feature>
<comment type="caution">
    <text evidence="8">The sequence shown here is derived from an EMBL/GenBank/DDBJ whole genome shotgun (WGS) entry which is preliminary data.</text>
</comment>
<feature type="compositionally biased region" description="Low complexity" evidence="5">
    <location>
        <begin position="659"/>
        <end position="671"/>
    </location>
</feature>
<feature type="region of interest" description="Disordered" evidence="5">
    <location>
        <begin position="542"/>
        <end position="594"/>
    </location>
</feature>
<comment type="subcellular location">
    <subcellularLocation>
        <location evidence="1">Nucleus</location>
    </subcellularLocation>
</comment>
<gene>
    <name evidence="8" type="primary">CENPC</name>
    <name evidence="8" type="ORF">AWC38_SpisGene14667</name>
</gene>
<feature type="region of interest" description="Disordered" evidence="5">
    <location>
        <begin position="217"/>
        <end position="243"/>
    </location>
</feature>
<name>A0A2B4RX92_STYPI</name>
<feature type="compositionally biased region" description="Polar residues" evidence="5">
    <location>
        <begin position="888"/>
        <end position="897"/>
    </location>
</feature>
<dbReference type="InterPro" id="IPR028386">
    <property type="entry name" value="CENP-C/Mif2/cnp3"/>
</dbReference>
<dbReference type="GO" id="GO:0051315">
    <property type="term" value="P:attachment of mitotic spindle microtubules to kinetochore"/>
    <property type="evidence" value="ECO:0007669"/>
    <property type="project" value="TreeGrafter"/>
</dbReference>
<dbReference type="GO" id="GO:0019237">
    <property type="term" value="F:centromeric DNA binding"/>
    <property type="evidence" value="ECO:0007669"/>
    <property type="project" value="InterPro"/>
</dbReference>
<feature type="region of interest" description="Disordered" evidence="5">
    <location>
        <begin position="125"/>
        <end position="201"/>
    </location>
</feature>
<evidence type="ECO:0000313" key="8">
    <source>
        <dbReference type="EMBL" id="PFX20852.1"/>
    </source>
</evidence>
<dbReference type="GO" id="GO:0051382">
    <property type="term" value="P:kinetochore assembly"/>
    <property type="evidence" value="ECO:0007669"/>
    <property type="project" value="InterPro"/>
</dbReference>
<evidence type="ECO:0000256" key="3">
    <source>
        <dbReference type="ARBA" id="ARBA00023125"/>
    </source>
</evidence>
<sequence>MAAAKAARRNALLHNLHIPNEPFQDPLIGRRTGVPLNIKARKDSFGFENIDDYFLYSDPEVEEEEEEENVAPNTQKVEKDLVEKENANVHPVEDVDVFEKVANDHSPSGDDALLKKSYPEKMDLVDTPEQNTVSPNNTGTAIKNPASREPTPQLRGPISKRLSFITGQSPVGSEGDQVHAGDSLDGQYAKTSGKGVEESDTEIDVVNDDPQLVIKEAHDEPSYKEKAKSMKKTPAVTKKHSIVADESGDEEIIDITGTEEDTFLTIGNLSRAAKTNAAVHKLPLSSQAESFVMSESFVLEGTKHKAMSPEFGSSSDNQDEPATKGYKSRIPVLTKRYPSNKTALNRAAKGRKKTVNRDPESVMVSVVGQNDVEEENTGLTVTHKEEARPVQGRRTRGKAKNVEESHKQKRIKVGGRKSVSSVTHQMSRITRESKQKSENHNVDDEEFDKQKNDDGIKKTPVHKGRPEKGNESRKKTEQIESVEVKQKNGGGTMELRGRRTRGQRKKEQDGKVHEQNGEEEALQVAVDVVDDDDFERGNMELLGLENEKTGNDGRVSMALGENEADDVTKGKRGKQGKGRRKDEEMNSKKDKSVVGIAAELIKSQNKDFVEHTAQSMSNVSITVSSSTESTKKSSNGVATKRKKVSRVVAPCARKRRGGKANSSKNSSKTNSYDSTELSVDAKKQRLLNEANETSTAKDSSRKDTKTNAGKTSRTKRAGRKSEAEKKSSTTDDVNDKADINDSLQGAEKDSSSLDAPAEPMTALKSILKSGGSVRRSATGSRKRQMTTEKSHSAGSDADDESVQPAKQPNRKSLSAVSFASTPFVHGSPSMLADSSPISLSFVSKNSSYKSTDGTFTPGSARTIRSSVGSASGSSVGGNSEVDPEEEVTTTNGTSQPDGTPDGQHTRRSKRTIVPPLQYWKNERIDYERRKSGGWCIKGIIKNPTPTPKYRKKRKQTAKLSVKKQTNANSPDSSEDEVDNDLEGFQEILNPKGTVLNSDNNEEVAMDIFHTHGMLNFTNPSGKPPQENDPLLVHKYISRPLFGGGQVILRPEAEKGKQFVRQDTMGRVKVTVHKSSAILHTGSTFFIPQGNSYNIENLRKTAAHLLFVQIKG</sequence>
<evidence type="ECO:0000313" key="9">
    <source>
        <dbReference type="Proteomes" id="UP000225706"/>
    </source>
</evidence>
<proteinExistence type="inferred from homology"/>
<feature type="region of interest" description="Disordered" evidence="5">
    <location>
        <begin position="617"/>
        <end position="815"/>
    </location>
</feature>
<feature type="compositionally biased region" description="Basic and acidic residues" evidence="5">
    <location>
        <begin position="429"/>
        <end position="457"/>
    </location>
</feature>
<feature type="compositionally biased region" description="Polar residues" evidence="5">
    <location>
        <begin position="843"/>
        <end position="864"/>
    </location>
</feature>
<comment type="similarity">
    <text evidence="2">Belongs to the CENP-C/MIF2 family.</text>
</comment>
<feature type="domain" description="Mif2/CENP-C cupin" evidence="6">
    <location>
        <begin position="1032"/>
        <end position="1108"/>
    </location>
</feature>
<feature type="compositionally biased region" description="Basic and acidic residues" evidence="5">
    <location>
        <begin position="217"/>
        <end position="228"/>
    </location>
</feature>
<protein>
    <submittedName>
        <fullName evidence="8">Centromere protein C</fullName>
    </submittedName>
</protein>
<feature type="compositionally biased region" description="Basic residues" evidence="5">
    <location>
        <begin position="570"/>
        <end position="579"/>
    </location>
</feature>
<evidence type="ECO:0000256" key="5">
    <source>
        <dbReference type="SAM" id="MobiDB-lite"/>
    </source>
</evidence>
<evidence type="ECO:0000256" key="4">
    <source>
        <dbReference type="ARBA" id="ARBA00023242"/>
    </source>
</evidence>
<evidence type="ECO:0000256" key="2">
    <source>
        <dbReference type="ARBA" id="ARBA00010291"/>
    </source>
</evidence>
<feature type="compositionally biased region" description="Polar residues" evidence="5">
    <location>
        <begin position="804"/>
        <end position="815"/>
    </location>
</feature>
<feature type="compositionally biased region" description="Basic and acidic residues" evidence="5">
    <location>
        <begin position="580"/>
        <end position="592"/>
    </location>
</feature>